<evidence type="ECO:0000256" key="1">
    <source>
        <dbReference type="ARBA" id="ARBA00007689"/>
    </source>
</evidence>
<keyword evidence="4" id="KW-1185">Reference proteome</keyword>
<comment type="similarity">
    <text evidence="1">Belongs to the YciI family.</text>
</comment>
<feature type="domain" description="YCII-related" evidence="2">
    <location>
        <begin position="7"/>
        <end position="89"/>
    </location>
</feature>
<dbReference type="Gene3D" id="3.30.70.1060">
    <property type="entry name" value="Dimeric alpha+beta barrel"/>
    <property type="match status" value="1"/>
</dbReference>
<dbReference type="RefSeq" id="WP_353862974.1">
    <property type="nucleotide sequence ID" value="NZ_CP088295.1"/>
</dbReference>
<dbReference type="Pfam" id="PF03795">
    <property type="entry name" value="YCII"/>
    <property type="match status" value="1"/>
</dbReference>
<dbReference type="InterPro" id="IPR005545">
    <property type="entry name" value="YCII"/>
</dbReference>
<accession>A0ABY5PCV0</accession>
<evidence type="ECO:0000259" key="2">
    <source>
        <dbReference type="Pfam" id="PF03795"/>
    </source>
</evidence>
<dbReference type="InterPro" id="IPR011008">
    <property type="entry name" value="Dimeric_a/b-barrel"/>
</dbReference>
<protein>
    <submittedName>
        <fullName evidence="3">YciI family protein</fullName>
    </submittedName>
</protein>
<evidence type="ECO:0000313" key="3">
    <source>
        <dbReference type="EMBL" id="UUY02447.1"/>
    </source>
</evidence>
<sequence>MPRARLVLTYDYVDDILEKRGPLRDEHLANITREVEAGRLLSAGAVGDPPTGALFVWTEGNEDAIAAFVAADPYVKGGLVTGHDVQPWTVVAGA</sequence>
<evidence type="ECO:0000313" key="4">
    <source>
        <dbReference type="Proteomes" id="UP001058860"/>
    </source>
</evidence>
<dbReference type="Proteomes" id="UP001058860">
    <property type="component" value="Chromosome"/>
</dbReference>
<dbReference type="SUPFAM" id="SSF54909">
    <property type="entry name" value="Dimeric alpha+beta barrel"/>
    <property type="match status" value="1"/>
</dbReference>
<dbReference type="EMBL" id="CP088295">
    <property type="protein sequence ID" value="UUY02447.1"/>
    <property type="molecule type" value="Genomic_DNA"/>
</dbReference>
<dbReference type="PANTHER" id="PTHR33606">
    <property type="entry name" value="PROTEIN YCII"/>
    <property type="match status" value="1"/>
</dbReference>
<name>A0ABY5PCV0_9ACTN</name>
<gene>
    <name evidence="3" type="ORF">LRS13_17300</name>
</gene>
<dbReference type="PANTHER" id="PTHR33606:SF3">
    <property type="entry name" value="PROTEIN YCII"/>
    <property type="match status" value="1"/>
</dbReference>
<organism evidence="3 4">
    <name type="scientific">Svornostia abyssi</name>
    <dbReference type="NCBI Taxonomy" id="2898438"/>
    <lineage>
        <taxon>Bacteria</taxon>
        <taxon>Bacillati</taxon>
        <taxon>Actinomycetota</taxon>
        <taxon>Thermoleophilia</taxon>
        <taxon>Solirubrobacterales</taxon>
        <taxon>Baekduiaceae</taxon>
        <taxon>Svornostia</taxon>
    </lineage>
</organism>
<reference evidence="4" key="1">
    <citation type="submission" date="2021-11" db="EMBL/GenBank/DDBJ databases">
        <title>Cultivation dependent microbiological survey of springs from the worlds oldest radium mine currently devoted to the extraction of radon-saturated water.</title>
        <authorList>
            <person name="Kapinusova G."/>
            <person name="Smrhova T."/>
            <person name="Strejcek M."/>
            <person name="Suman J."/>
            <person name="Jani K."/>
            <person name="Pajer P."/>
            <person name="Uhlik O."/>
        </authorList>
    </citation>
    <scope>NUCLEOTIDE SEQUENCE [LARGE SCALE GENOMIC DNA]</scope>
    <source>
        <strain evidence="4">J379</strain>
    </source>
</reference>
<proteinExistence type="inferred from homology"/>
<dbReference type="InterPro" id="IPR051807">
    <property type="entry name" value="Sec-metab_biosynth-assoc"/>
</dbReference>